<evidence type="ECO:0000256" key="2">
    <source>
        <dbReference type="SAM" id="MobiDB-lite"/>
    </source>
</evidence>
<dbReference type="Proteomes" id="UP001160390">
    <property type="component" value="Unassembled WGS sequence"/>
</dbReference>
<dbReference type="GO" id="GO:0000981">
    <property type="term" value="F:DNA-binding transcription factor activity, RNA polymerase II-specific"/>
    <property type="evidence" value="ECO:0007669"/>
    <property type="project" value="InterPro"/>
</dbReference>
<dbReference type="AlphaFoldDB" id="A0AA35M2N4"/>
<dbReference type="Pfam" id="PF00172">
    <property type="entry name" value="Zn_clus"/>
    <property type="match status" value="1"/>
</dbReference>
<reference evidence="4" key="1">
    <citation type="submission" date="2023-01" db="EMBL/GenBank/DDBJ databases">
        <authorList>
            <person name="Piombo E."/>
        </authorList>
    </citation>
    <scope>NUCLEOTIDE SEQUENCE</scope>
</reference>
<dbReference type="InterPro" id="IPR001138">
    <property type="entry name" value="Zn2Cys6_DnaBD"/>
</dbReference>
<keyword evidence="5" id="KW-1185">Reference proteome</keyword>
<feature type="domain" description="Zn(2)-C6 fungal-type" evidence="3">
    <location>
        <begin position="18"/>
        <end position="46"/>
    </location>
</feature>
<dbReference type="SUPFAM" id="SSF57701">
    <property type="entry name" value="Zn2/Cys6 DNA-binding domain"/>
    <property type="match status" value="1"/>
</dbReference>
<comment type="caution">
    <text evidence="4">The sequence shown here is derived from an EMBL/GenBank/DDBJ whole genome shotgun (WGS) entry which is preliminary data.</text>
</comment>
<evidence type="ECO:0000313" key="5">
    <source>
        <dbReference type="Proteomes" id="UP001160390"/>
    </source>
</evidence>
<evidence type="ECO:0000259" key="3">
    <source>
        <dbReference type="PROSITE" id="PS50048"/>
    </source>
</evidence>
<proteinExistence type="predicted"/>
<dbReference type="InterPro" id="IPR053178">
    <property type="entry name" value="Osmoadaptation_assoc"/>
</dbReference>
<feature type="region of interest" description="Disordered" evidence="2">
    <location>
        <begin position="66"/>
        <end position="96"/>
    </location>
</feature>
<keyword evidence="1" id="KW-0539">Nucleus</keyword>
<dbReference type="InterPro" id="IPR036864">
    <property type="entry name" value="Zn2-C6_fun-type_DNA-bd_sf"/>
</dbReference>
<dbReference type="EMBL" id="CABFNP030000989">
    <property type="protein sequence ID" value="CAI6089353.1"/>
    <property type="molecule type" value="Genomic_DNA"/>
</dbReference>
<sequence>MPVCWKDTSLPSVPRSKGCLTCVARKSRCDGRRPTCQACEGRKQVCRGYRRDNFVFLNDGWRAPGVSKAGRNKPSKPRGKSPAYVNRGQINDSGNRALPEPGPCIMAASPPLYRRPSIDRIQLSAAFFMTEFATKFITTPHFMASLFRIYFSVDSFATINAGASASLRTPAVLAVNALAQGHFGRAMGDAASVQQSFHIYGLALKSMTSSISALGFSSLTLDGVCEENWQHFAFFCVVMAFWELKMCPLSTNWQSHIRALSDAIALRGEDHPYSKTNKQLIAASRLMISLQTLSSRQLSSRTPYEWRKRATIRSAWLTEAKTTIYTSEDLIPSWGTEIYTFLDSLMDSLPTLASLISRYDQLVVQLLQTGRASHSEPSRALLELYHEAETLLSQTQLSATVWQTKVYEVPITECQSNPNADQEEAKDHSRFWHMFEQDLHSLFDTLLHFHSMHEYQAFTLYWTVVISLHLQLTDMLSMMMATNSQLIPTDPGKEIHNHRAQLVGYAENVLRAIAFAENVANRRLAPFFITTAFQMTTVVLEKECEVLRGEHGNLEIIRRYEAMKALAWRYMKWGLQSKIPIKLDTTGRLS</sequence>
<name>A0AA35M2N4_9HYPO</name>
<evidence type="ECO:0000256" key="1">
    <source>
        <dbReference type="ARBA" id="ARBA00023242"/>
    </source>
</evidence>
<gene>
    <name evidence="4" type="ORF">CCHLO57077_00016944</name>
</gene>
<protein>
    <recommendedName>
        <fullName evidence="3">Zn(2)-C6 fungal-type domain-containing protein</fullName>
    </recommendedName>
</protein>
<dbReference type="CDD" id="cd00067">
    <property type="entry name" value="GAL4"/>
    <property type="match status" value="1"/>
</dbReference>
<dbReference type="Gene3D" id="4.10.240.10">
    <property type="entry name" value="Zn(2)-C6 fungal-type DNA-binding domain"/>
    <property type="match status" value="1"/>
</dbReference>
<dbReference type="PROSITE" id="PS50048">
    <property type="entry name" value="ZN2_CY6_FUNGAL_2"/>
    <property type="match status" value="1"/>
</dbReference>
<evidence type="ECO:0000313" key="4">
    <source>
        <dbReference type="EMBL" id="CAI6089353.1"/>
    </source>
</evidence>
<dbReference type="GO" id="GO:0008270">
    <property type="term" value="F:zinc ion binding"/>
    <property type="evidence" value="ECO:0007669"/>
    <property type="project" value="InterPro"/>
</dbReference>
<accession>A0AA35M2N4</accession>
<feature type="compositionally biased region" description="Basic residues" evidence="2">
    <location>
        <begin position="70"/>
        <end position="79"/>
    </location>
</feature>
<organism evidence="4 5">
    <name type="scientific">Clonostachys chloroleuca</name>
    <dbReference type="NCBI Taxonomy" id="1926264"/>
    <lineage>
        <taxon>Eukaryota</taxon>
        <taxon>Fungi</taxon>
        <taxon>Dikarya</taxon>
        <taxon>Ascomycota</taxon>
        <taxon>Pezizomycotina</taxon>
        <taxon>Sordariomycetes</taxon>
        <taxon>Hypocreomycetidae</taxon>
        <taxon>Hypocreales</taxon>
        <taxon>Bionectriaceae</taxon>
        <taxon>Clonostachys</taxon>
    </lineage>
</organism>
<dbReference type="PANTHER" id="PTHR38111">
    <property type="entry name" value="ZN(2)-C6 FUNGAL-TYPE DOMAIN-CONTAINING PROTEIN-RELATED"/>
    <property type="match status" value="1"/>
</dbReference>